<reference evidence="3" key="1">
    <citation type="submission" date="2017-06" db="EMBL/GenBank/DDBJ databases">
        <authorList>
            <person name="Varghese N."/>
            <person name="Submissions S."/>
        </authorList>
    </citation>
    <scope>NUCLEOTIDE SEQUENCE [LARGE SCALE GENOMIC DNA]</scope>
    <source>
        <strain evidence="3">DSM 137</strain>
    </source>
</reference>
<dbReference type="PROSITE" id="PS51257">
    <property type="entry name" value="PROKAR_LIPOPROTEIN"/>
    <property type="match status" value="1"/>
</dbReference>
<accession>A0A212R2U7</accession>
<evidence type="ECO:0000313" key="2">
    <source>
        <dbReference type="EMBL" id="SNB66332.1"/>
    </source>
</evidence>
<name>A0A212R2U7_RHOAC</name>
<keyword evidence="1" id="KW-0472">Membrane</keyword>
<feature type="transmembrane region" description="Helical" evidence="1">
    <location>
        <begin position="343"/>
        <end position="362"/>
    </location>
</feature>
<evidence type="ECO:0008006" key="4">
    <source>
        <dbReference type="Google" id="ProtNLM"/>
    </source>
</evidence>
<protein>
    <recommendedName>
        <fullName evidence="4">4-amino-4-deoxy-L-arabinose transferase</fullName>
    </recommendedName>
</protein>
<keyword evidence="3" id="KW-1185">Reference proteome</keyword>
<dbReference type="AlphaFoldDB" id="A0A212R2U7"/>
<gene>
    <name evidence="2" type="ORF">SAMN06265338_102429</name>
</gene>
<feature type="transmembrane region" description="Helical" evidence="1">
    <location>
        <begin position="171"/>
        <end position="196"/>
    </location>
</feature>
<feature type="transmembrane region" description="Helical" evidence="1">
    <location>
        <begin position="313"/>
        <end position="331"/>
    </location>
</feature>
<proteinExistence type="predicted"/>
<sequence length="512" mass="55114">MPAAARPGASWLAMLWPALFVLACGLTFGLTLACPIAPLDDFLNHLTRMHLLFDEGRGAASPYYRAAWALYPNLAMDLTVPALARWTGVDRAAQIFLLTAQMLIVGGAVALEWAVKRRFDYAGFIALLLLYSIPFAWGFVNFEFGCGVALWGVAAWIALREKPAALRFAVHGLFVAALFACHMVALGLYGFTLGVCELHRAHVRRDSPAALAGTLVLLAAPAAAALAAMALNGAAIGNSGNDWDWLHKPVWPVLALNGFSLPVSLVGFNLLAWMALRLGKAGLRPQGAGGWLAPGFGLLYLATPMVLRDTAFVDVRVVVGGALILPAFISVRCPDDLWRRRAAAALAALVLVNLAVTGRLWLSYRDDYAGLLASFDKIPLQAKIVVAGEGGDSPFANLEQAPMTHGPTLAAHYRQALVTTLMATGGKQPLAMRPGFERLNSADRGPLGLDVLARIRAGAPGPDYLAAWPADYDYLYYVGPPRDNLMPDLLQEIDRRPRFTLYRILKAPAVAQ</sequence>
<feature type="transmembrane region" description="Helical" evidence="1">
    <location>
        <begin position="95"/>
        <end position="115"/>
    </location>
</feature>
<feature type="transmembrane region" description="Helical" evidence="1">
    <location>
        <begin position="127"/>
        <end position="159"/>
    </location>
</feature>
<feature type="transmembrane region" description="Helical" evidence="1">
    <location>
        <begin position="251"/>
        <end position="276"/>
    </location>
</feature>
<keyword evidence="1" id="KW-1133">Transmembrane helix</keyword>
<keyword evidence="1" id="KW-0812">Transmembrane</keyword>
<feature type="transmembrane region" description="Helical" evidence="1">
    <location>
        <begin position="208"/>
        <end position="231"/>
    </location>
</feature>
<feature type="transmembrane region" description="Helical" evidence="1">
    <location>
        <begin position="288"/>
        <end position="307"/>
    </location>
</feature>
<organism evidence="2 3">
    <name type="scientific">Rhodoblastus acidophilus</name>
    <name type="common">Rhodopseudomonas acidophila</name>
    <dbReference type="NCBI Taxonomy" id="1074"/>
    <lineage>
        <taxon>Bacteria</taxon>
        <taxon>Pseudomonadati</taxon>
        <taxon>Pseudomonadota</taxon>
        <taxon>Alphaproteobacteria</taxon>
        <taxon>Hyphomicrobiales</taxon>
        <taxon>Rhodoblastaceae</taxon>
        <taxon>Rhodoblastus</taxon>
    </lineage>
</organism>
<dbReference type="EMBL" id="FYDG01000002">
    <property type="protein sequence ID" value="SNB66332.1"/>
    <property type="molecule type" value="Genomic_DNA"/>
</dbReference>
<evidence type="ECO:0000313" key="3">
    <source>
        <dbReference type="Proteomes" id="UP000198418"/>
    </source>
</evidence>
<evidence type="ECO:0000256" key="1">
    <source>
        <dbReference type="SAM" id="Phobius"/>
    </source>
</evidence>
<dbReference type="Proteomes" id="UP000198418">
    <property type="component" value="Unassembled WGS sequence"/>
</dbReference>